<dbReference type="SMART" id="SM00135">
    <property type="entry name" value="LY"/>
    <property type="match status" value="3"/>
</dbReference>
<dbReference type="GO" id="GO:0016616">
    <property type="term" value="F:oxidoreductase activity, acting on the CH-OH group of donors, NAD or NADP as acceptor"/>
    <property type="evidence" value="ECO:0007669"/>
    <property type="project" value="InterPro"/>
</dbReference>
<evidence type="ECO:0000313" key="5">
    <source>
        <dbReference type="Proteomes" id="UP000245768"/>
    </source>
</evidence>
<dbReference type="InterPro" id="IPR006176">
    <property type="entry name" value="3-OHacyl-CoA_DH_NAD-bd"/>
</dbReference>
<dbReference type="InterPro" id="IPR036291">
    <property type="entry name" value="NAD(P)-bd_dom_sf"/>
</dbReference>
<dbReference type="AlphaFoldDB" id="A0A316YQU4"/>
<evidence type="ECO:0000256" key="1">
    <source>
        <dbReference type="ARBA" id="ARBA00023002"/>
    </source>
</evidence>
<dbReference type="Pfam" id="PF00725">
    <property type="entry name" value="3HCDH"/>
    <property type="match status" value="1"/>
</dbReference>
<feature type="domain" description="3-hydroxyacyl-CoA dehydrogenase NAD binding" evidence="3">
    <location>
        <begin position="15"/>
        <end position="178"/>
    </location>
</feature>
<name>A0A316YQU4_9BASI</name>
<dbReference type="InterPro" id="IPR000033">
    <property type="entry name" value="LDLR_classB_rpt"/>
</dbReference>
<dbReference type="RefSeq" id="XP_025378236.1">
    <property type="nucleotide sequence ID" value="XM_025525077.1"/>
</dbReference>
<dbReference type="InterPro" id="IPR011042">
    <property type="entry name" value="6-blade_b-propeller_TolB-like"/>
</dbReference>
<sequence length="604" mass="66196">MVYRQPSSIEGLAHTIIGAGTLGRRIALMWLTQGGTVHLFDSNAEALQSAQTFIDEKIDAVLLEVVPNGKRGTLKVFTDRSEALQATWLVTEAVPENRQLKIDVLGELDAATPESVIIATNSSSFTASEIIDKVTNRARIINMHYYLPPRLLPLEIMPNPYTDAGILPLLVEQSQRHGLLTYAVKKESVGLIANRVWAAIKRECLYVVAEGVAEPAQIDSLLQKGLGFAHPPFYAMDLVGLDVVRDIEAHYRHNRKGLPDEVMHLLDDKIAKNELGAKTGQGFYPHPPKKEVDADADADADDHLIYLDIVKGEVRSMTTAGTGVKILVGGLRTCSDGVQVDSATGDVYFTNMGSSPTASDGTISKLAKGETEAKVVVPSGAIFTPKQCHLDQGARKIYWADREGGRVQRAHLDGSQVETLYDAAPGKPRPLTDALDWCVGVTVDPKQKLVYWTQKGLSKGSVGRILRANLEVPAGLTAQTRTDIETLFDHMPEPIDLEIDSEEQLLFWTDRGDPPFGNTLNKYDVSTALEPKRKPQQPDGRLIVAERFHEAIGLALDTEKRLVYVSDLLGSLWKTDYEGKTKTALVRDEGNFSGLAFVRGQSSQ</sequence>
<dbReference type="Gene3D" id="3.40.50.720">
    <property type="entry name" value="NAD(P)-binding Rossmann-like Domain"/>
    <property type="match status" value="1"/>
</dbReference>
<dbReference type="STRING" id="215250.A0A316YQU4"/>
<reference evidence="4 5" key="1">
    <citation type="journal article" date="2018" name="Mol. Biol. Evol.">
        <title>Broad Genomic Sampling Reveals a Smut Pathogenic Ancestry of the Fungal Clade Ustilaginomycotina.</title>
        <authorList>
            <person name="Kijpornyongpan T."/>
            <person name="Mondo S.J."/>
            <person name="Barry K."/>
            <person name="Sandor L."/>
            <person name="Lee J."/>
            <person name="Lipzen A."/>
            <person name="Pangilinan J."/>
            <person name="LaButti K."/>
            <person name="Hainaut M."/>
            <person name="Henrissat B."/>
            <person name="Grigoriev I.V."/>
            <person name="Spatafora J.W."/>
            <person name="Aime M.C."/>
        </authorList>
    </citation>
    <scope>NUCLEOTIDE SEQUENCE [LARGE SCALE GENOMIC DNA]</scope>
    <source>
        <strain evidence="4 5">MCA 4198</strain>
    </source>
</reference>
<dbReference type="GO" id="GO:0006631">
    <property type="term" value="P:fatty acid metabolic process"/>
    <property type="evidence" value="ECO:0007669"/>
    <property type="project" value="InterPro"/>
</dbReference>
<dbReference type="GO" id="GO:0070403">
    <property type="term" value="F:NAD+ binding"/>
    <property type="evidence" value="ECO:0007669"/>
    <property type="project" value="InterPro"/>
</dbReference>
<dbReference type="InterPro" id="IPR008927">
    <property type="entry name" value="6-PGluconate_DH-like_C_sf"/>
</dbReference>
<dbReference type="Gene3D" id="1.10.1040.10">
    <property type="entry name" value="N-(1-d-carboxylethyl)-l-norvaline Dehydrogenase, domain 2"/>
    <property type="match status" value="1"/>
</dbReference>
<dbReference type="PANTHER" id="PTHR48075">
    <property type="entry name" value="3-HYDROXYACYL-COA DEHYDROGENASE FAMILY PROTEIN"/>
    <property type="match status" value="1"/>
</dbReference>
<dbReference type="GeneID" id="37046993"/>
<dbReference type="Proteomes" id="UP000245768">
    <property type="component" value="Unassembled WGS sequence"/>
</dbReference>
<dbReference type="OrthoDB" id="3041650at2759"/>
<dbReference type="InterPro" id="IPR006108">
    <property type="entry name" value="3HC_DH_C"/>
</dbReference>
<keyword evidence="5" id="KW-1185">Reference proteome</keyword>
<feature type="domain" description="3-hydroxyacyl-CoA dehydrogenase C-terminal" evidence="2">
    <location>
        <begin position="190"/>
        <end position="284"/>
    </location>
</feature>
<keyword evidence="1" id="KW-0560">Oxidoreductase</keyword>
<organism evidence="4 5">
    <name type="scientific">Acaromyces ingoldii</name>
    <dbReference type="NCBI Taxonomy" id="215250"/>
    <lineage>
        <taxon>Eukaryota</taxon>
        <taxon>Fungi</taxon>
        <taxon>Dikarya</taxon>
        <taxon>Basidiomycota</taxon>
        <taxon>Ustilaginomycotina</taxon>
        <taxon>Exobasidiomycetes</taxon>
        <taxon>Exobasidiales</taxon>
        <taxon>Cryptobasidiaceae</taxon>
        <taxon>Acaromyces</taxon>
    </lineage>
</organism>
<protein>
    <submittedName>
        <fullName evidence="4">3-hydroxyacyl-CoA dehydrogenase</fullName>
    </submittedName>
</protein>
<evidence type="ECO:0000259" key="3">
    <source>
        <dbReference type="Pfam" id="PF02737"/>
    </source>
</evidence>
<dbReference type="InterPro" id="IPR013328">
    <property type="entry name" value="6PGD_dom2"/>
</dbReference>
<gene>
    <name evidence="4" type="ORF">FA10DRAFT_302217</name>
</gene>
<accession>A0A316YQU4</accession>
<dbReference type="InParanoid" id="A0A316YQU4"/>
<dbReference type="SUPFAM" id="SSF51735">
    <property type="entry name" value="NAD(P)-binding Rossmann-fold domains"/>
    <property type="match status" value="1"/>
</dbReference>
<evidence type="ECO:0000313" key="4">
    <source>
        <dbReference type="EMBL" id="PWN91038.1"/>
    </source>
</evidence>
<dbReference type="SUPFAM" id="SSF48179">
    <property type="entry name" value="6-phosphogluconate dehydrogenase C-terminal domain-like"/>
    <property type="match status" value="1"/>
</dbReference>
<dbReference type="Gene3D" id="2.120.10.30">
    <property type="entry name" value="TolB, C-terminal domain"/>
    <property type="match status" value="2"/>
</dbReference>
<evidence type="ECO:0000259" key="2">
    <source>
        <dbReference type="Pfam" id="PF00725"/>
    </source>
</evidence>
<dbReference type="SUPFAM" id="SSF101898">
    <property type="entry name" value="NHL repeat"/>
    <property type="match status" value="1"/>
</dbReference>
<dbReference type="PANTHER" id="PTHR48075:SF3">
    <property type="entry name" value="3-HYDROXYACYL-COA DEHYDROGENASE"/>
    <property type="match status" value="1"/>
</dbReference>
<dbReference type="Pfam" id="PF02737">
    <property type="entry name" value="3HCDH_N"/>
    <property type="match status" value="1"/>
</dbReference>
<dbReference type="EMBL" id="KZ819636">
    <property type="protein sequence ID" value="PWN91038.1"/>
    <property type="molecule type" value="Genomic_DNA"/>
</dbReference>
<proteinExistence type="predicted"/>